<evidence type="ECO:0000313" key="2">
    <source>
        <dbReference type="Proteomes" id="UP000828390"/>
    </source>
</evidence>
<proteinExistence type="predicted"/>
<sequence length="61" mass="6946">MCYLDYNPENGNSVTLVNSLREAVIVSVPVDEVKLQWRTGGLTDIVCDRIFYEKHANSMKL</sequence>
<protein>
    <submittedName>
        <fullName evidence="1">Uncharacterized protein</fullName>
    </submittedName>
</protein>
<comment type="caution">
    <text evidence="1">The sequence shown here is derived from an EMBL/GenBank/DDBJ whole genome shotgun (WGS) entry which is preliminary data.</text>
</comment>
<gene>
    <name evidence="1" type="ORF">DPMN_180657</name>
</gene>
<reference evidence="1" key="1">
    <citation type="journal article" date="2019" name="bioRxiv">
        <title>The Genome of the Zebra Mussel, Dreissena polymorpha: A Resource for Invasive Species Research.</title>
        <authorList>
            <person name="McCartney M.A."/>
            <person name="Auch B."/>
            <person name="Kono T."/>
            <person name="Mallez S."/>
            <person name="Zhang Y."/>
            <person name="Obille A."/>
            <person name="Becker A."/>
            <person name="Abrahante J.E."/>
            <person name="Garbe J."/>
            <person name="Badalamenti J.P."/>
            <person name="Herman A."/>
            <person name="Mangelson H."/>
            <person name="Liachko I."/>
            <person name="Sullivan S."/>
            <person name="Sone E.D."/>
            <person name="Koren S."/>
            <person name="Silverstein K.A.T."/>
            <person name="Beckman K.B."/>
            <person name="Gohl D.M."/>
        </authorList>
    </citation>
    <scope>NUCLEOTIDE SEQUENCE</scope>
    <source>
        <strain evidence="1">Duluth1</strain>
        <tissue evidence="1">Whole animal</tissue>
    </source>
</reference>
<reference evidence="1" key="2">
    <citation type="submission" date="2020-11" db="EMBL/GenBank/DDBJ databases">
        <authorList>
            <person name="McCartney M.A."/>
            <person name="Auch B."/>
            <person name="Kono T."/>
            <person name="Mallez S."/>
            <person name="Becker A."/>
            <person name="Gohl D.M."/>
            <person name="Silverstein K.A.T."/>
            <person name="Koren S."/>
            <person name="Bechman K.B."/>
            <person name="Herman A."/>
            <person name="Abrahante J.E."/>
            <person name="Garbe J."/>
        </authorList>
    </citation>
    <scope>NUCLEOTIDE SEQUENCE</scope>
    <source>
        <strain evidence="1">Duluth1</strain>
        <tissue evidence="1">Whole animal</tissue>
    </source>
</reference>
<dbReference type="Proteomes" id="UP000828390">
    <property type="component" value="Unassembled WGS sequence"/>
</dbReference>
<evidence type="ECO:0000313" key="1">
    <source>
        <dbReference type="EMBL" id="KAH3779178.1"/>
    </source>
</evidence>
<keyword evidence="2" id="KW-1185">Reference proteome</keyword>
<accession>A0A9D4IPK2</accession>
<dbReference type="AlphaFoldDB" id="A0A9D4IPK2"/>
<organism evidence="1 2">
    <name type="scientific">Dreissena polymorpha</name>
    <name type="common">Zebra mussel</name>
    <name type="synonym">Mytilus polymorpha</name>
    <dbReference type="NCBI Taxonomy" id="45954"/>
    <lineage>
        <taxon>Eukaryota</taxon>
        <taxon>Metazoa</taxon>
        <taxon>Spiralia</taxon>
        <taxon>Lophotrochozoa</taxon>
        <taxon>Mollusca</taxon>
        <taxon>Bivalvia</taxon>
        <taxon>Autobranchia</taxon>
        <taxon>Heteroconchia</taxon>
        <taxon>Euheterodonta</taxon>
        <taxon>Imparidentia</taxon>
        <taxon>Neoheterodontei</taxon>
        <taxon>Myida</taxon>
        <taxon>Dreissenoidea</taxon>
        <taxon>Dreissenidae</taxon>
        <taxon>Dreissena</taxon>
    </lineage>
</organism>
<dbReference type="EMBL" id="JAIWYP010000009">
    <property type="protein sequence ID" value="KAH3779178.1"/>
    <property type="molecule type" value="Genomic_DNA"/>
</dbReference>
<name>A0A9D4IPK2_DREPO</name>